<dbReference type="EMBL" id="BNJJ01000003">
    <property type="protein sequence ID" value="GHO83415.1"/>
    <property type="molecule type" value="Genomic_DNA"/>
</dbReference>
<comment type="caution">
    <text evidence="1">The sequence shown here is derived from an EMBL/GenBank/DDBJ whole genome shotgun (WGS) entry which is preliminary data.</text>
</comment>
<evidence type="ECO:0000313" key="1">
    <source>
        <dbReference type="EMBL" id="GHO83415.1"/>
    </source>
</evidence>
<name>A0ABQ3VC95_9CHLR</name>
<proteinExistence type="predicted"/>
<accession>A0ABQ3VC95</accession>
<sequence>MIIDAPLAGAFAFPTRKCTRKAFARGAPTGLHAFSSDIIILARINTIVKGVFYAPQTIRTVNPGQQ</sequence>
<gene>
    <name evidence="1" type="ORF">KSZ_14210</name>
</gene>
<dbReference type="Proteomes" id="UP000635565">
    <property type="component" value="Unassembled WGS sequence"/>
</dbReference>
<evidence type="ECO:0000313" key="2">
    <source>
        <dbReference type="Proteomes" id="UP000635565"/>
    </source>
</evidence>
<reference evidence="1 2" key="1">
    <citation type="journal article" date="2021" name="Int. J. Syst. Evol. Microbiol.">
        <title>Reticulibacter mediterranei gen. nov., sp. nov., within the new family Reticulibacteraceae fam. nov., and Ktedonospora formicarum gen. nov., sp. nov., Ktedonobacter robiniae sp. nov., Dictyobacter formicarum sp. nov. and Dictyobacter arantiisoli sp. nov., belonging to the class Ktedonobacteria.</title>
        <authorList>
            <person name="Yabe S."/>
            <person name="Zheng Y."/>
            <person name="Wang C.M."/>
            <person name="Sakai Y."/>
            <person name="Abe K."/>
            <person name="Yokota A."/>
            <person name="Donadio S."/>
            <person name="Cavaletti L."/>
            <person name="Monciardini P."/>
        </authorList>
    </citation>
    <scope>NUCLEOTIDE SEQUENCE [LARGE SCALE GENOMIC DNA]</scope>
    <source>
        <strain evidence="1 2">SOSP1-9</strain>
    </source>
</reference>
<organism evidence="1 2">
    <name type="scientific">Dictyobacter formicarum</name>
    <dbReference type="NCBI Taxonomy" id="2778368"/>
    <lineage>
        <taxon>Bacteria</taxon>
        <taxon>Bacillati</taxon>
        <taxon>Chloroflexota</taxon>
        <taxon>Ktedonobacteria</taxon>
        <taxon>Ktedonobacterales</taxon>
        <taxon>Dictyobacteraceae</taxon>
        <taxon>Dictyobacter</taxon>
    </lineage>
</organism>
<protein>
    <submittedName>
        <fullName evidence="1">Uncharacterized protein</fullName>
    </submittedName>
</protein>
<keyword evidence="2" id="KW-1185">Reference proteome</keyword>